<protein>
    <submittedName>
        <fullName evidence="2">Sugar phosphate isomerase</fullName>
    </submittedName>
</protein>
<dbReference type="PANTHER" id="PTHR12110:SF53">
    <property type="entry name" value="BLR5974 PROTEIN"/>
    <property type="match status" value="1"/>
</dbReference>
<dbReference type="EMBL" id="BBXV01000019">
    <property type="protein sequence ID" value="GAQ17703.1"/>
    <property type="molecule type" value="Genomic_DNA"/>
</dbReference>
<dbReference type="Gene3D" id="3.20.20.150">
    <property type="entry name" value="Divalent-metal-dependent TIM barrel enzymes"/>
    <property type="match status" value="1"/>
</dbReference>
<organism evidence="2 3">
    <name type="scientific">Oceanobacillus picturae</name>
    <dbReference type="NCBI Taxonomy" id="171693"/>
    <lineage>
        <taxon>Bacteria</taxon>
        <taxon>Bacillati</taxon>
        <taxon>Bacillota</taxon>
        <taxon>Bacilli</taxon>
        <taxon>Bacillales</taxon>
        <taxon>Bacillaceae</taxon>
        <taxon>Oceanobacillus</taxon>
    </lineage>
</organism>
<dbReference type="OrthoDB" id="256906at2"/>
<dbReference type="Pfam" id="PF01261">
    <property type="entry name" value="AP_endonuc_2"/>
    <property type="match status" value="1"/>
</dbReference>
<accession>A0A0U9H4T9</accession>
<dbReference type="InterPro" id="IPR013022">
    <property type="entry name" value="Xyl_isomerase-like_TIM-brl"/>
</dbReference>
<dbReference type="PANTHER" id="PTHR12110">
    <property type="entry name" value="HYDROXYPYRUVATE ISOMERASE"/>
    <property type="match status" value="1"/>
</dbReference>
<reference evidence="3" key="1">
    <citation type="submission" date="2015-07" db="EMBL/GenBank/DDBJ databases">
        <title>Draft Genome Sequence of Oceanobacillus picturae Heshi-B3 that Was Isolated from Fermented Rice Bran with Aging Salted Mackerel, Which Was Named Heshiko as Traditional Fermented Seafood in Japan.</title>
        <authorList>
            <person name="Akuzawa S."/>
            <person name="Nakagawa J."/>
            <person name="Kanekatsu T."/>
            <person name="Kanesaki Y."/>
            <person name="Suzuki T."/>
        </authorList>
    </citation>
    <scope>NUCLEOTIDE SEQUENCE [LARGE SCALE GENOMIC DNA]</scope>
    <source>
        <strain evidence="3">Heshi-B3</strain>
    </source>
</reference>
<dbReference type="InterPro" id="IPR036237">
    <property type="entry name" value="Xyl_isomerase-like_sf"/>
</dbReference>
<dbReference type="SUPFAM" id="SSF51658">
    <property type="entry name" value="Xylose isomerase-like"/>
    <property type="match status" value="1"/>
</dbReference>
<evidence type="ECO:0000259" key="1">
    <source>
        <dbReference type="Pfam" id="PF01261"/>
    </source>
</evidence>
<dbReference type="InterPro" id="IPR050312">
    <property type="entry name" value="IolE/XylAMocC-like"/>
</dbReference>
<name>A0A0U9H4T9_9BACI</name>
<dbReference type="AlphaFoldDB" id="A0A0U9H4T9"/>
<comment type="caution">
    <text evidence="2">The sequence shown here is derived from an EMBL/GenBank/DDBJ whole genome shotgun (WGS) entry which is preliminary data.</text>
</comment>
<dbReference type="Proteomes" id="UP000052946">
    <property type="component" value="Unassembled WGS sequence"/>
</dbReference>
<gene>
    <name evidence="2" type="ORF">OPHB3_1628</name>
</gene>
<dbReference type="GO" id="GO:0016853">
    <property type="term" value="F:isomerase activity"/>
    <property type="evidence" value="ECO:0007669"/>
    <property type="project" value="UniProtKB-KW"/>
</dbReference>
<dbReference type="RefSeq" id="WP_058949982.1">
    <property type="nucleotide sequence ID" value="NZ_BBXV01000019.1"/>
</dbReference>
<keyword evidence="2" id="KW-0413">Isomerase</keyword>
<reference evidence="2 3" key="2">
    <citation type="journal article" date="2016" name="Genome Announc.">
        <title>Draft Genome Sequence of Oceanobacillus picturae Heshi-B3, Isolated from Fermented Rice Bran in a Traditional Japanese Seafood Dish.</title>
        <authorList>
            <person name="Akuzawa S."/>
            <person name="Nagaoka J."/>
            <person name="Kanekatsu M."/>
            <person name="Kanesaki Y."/>
            <person name="Suzuki T."/>
        </authorList>
    </citation>
    <scope>NUCLEOTIDE SEQUENCE [LARGE SCALE GENOMIC DNA]</scope>
    <source>
        <strain evidence="2 3">Heshi-B3</strain>
    </source>
</reference>
<feature type="domain" description="Xylose isomerase-like TIM barrel" evidence="1">
    <location>
        <begin position="26"/>
        <end position="266"/>
    </location>
</feature>
<proteinExistence type="predicted"/>
<evidence type="ECO:0000313" key="3">
    <source>
        <dbReference type="Proteomes" id="UP000052946"/>
    </source>
</evidence>
<sequence length="288" mass="31987">MKLGMSSYSLLGAIKTGEMSILDVIQWTADQGGEHIEIVPLGFTLEDNPDLIKSIVQKAKDVGIEISNYAIGADFLKPGAGAFEQEIARVKKEVDIAHQLGVKLMRHDVSFRPAKEASIMQFETDLPKLTEACQIIADYAKEYDIVTSIENHGFYVQASDRVQRLIENVDRPNFKTTLDTGNFLCVDEDPLVGVSKNIGYASMVHAKDFYVRPASSYNPGEGWFQSTTGNYLRGAITGHGDINLREVLKVVKEAGYDGYLSIEFEGLEECKKASKIGLDNVRRIWETL</sequence>
<evidence type="ECO:0000313" key="2">
    <source>
        <dbReference type="EMBL" id="GAQ17703.1"/>
    </source>
</evidence>